<evidence type="ECO:0000313" key="10">
    <source>
        <dbReference type="Proteomes" id="UP000823860"/>
    </source>
</evidence>
<evidence type="ECO:0000256" key="5">
    <source>
        <dbReference type="ARBA" id="ARBA00022777"/>
    </source>
</evidence>
<organism evidence="9 10">
    <name type="scientific">Candidatus Bacteroides intestinavium</name>
    <dbReference type="NCBI Taxonomy" id="2838469"/>
    <lineage>
        <taxon>Bacteria</taxon>
        <taxon>Pseudomonadati</taxon>
        <taxon>Bacteroidota</taxon>
        <taxon>Bacteroidia</taxon>
        <taxon>Bacteroidales</taxon>
        <taxon>Bacteroidaceae</taxon>
        <taxon>Bacteroides</taxon>
    </lineage>
</organism>
<dbReference type="InterPro" id="IPR036890">
    <property type="entry name" value="HATPase_C_sf"/>
</dbReference>
<accession>A0A9D2KTT2</accession>
<keyword evidence="5 9" id="KW-0418">Kinase</keyword>
<dbReference type="GO" id="GO:0005886">
    <property type="term" value="C:plasma membrane"/>
    <property type="evidence" value="ECO:0007669"/>
    <property type="project" value="TreeGrafter"/>
</dbReference>
<dbReference type="InterPro" id="IPR003661">
    <property type="entry name" value="HisK_dim/P_dom"/>
</dbReference>
<name>A0A9D2KTT2_9BACE</name>
<dbReference type="AlphaFoldDB" id="A0A9D2KTT2"/>
<gene>
    <name evidence="9" type="ORF">H9785_03390</name>
</gene>
<feature type="domain" description="Histidine kinase" evidence="8">
    <location>
        <begin position="281"/>
        <end position="495"/>
    </location>
</feature>
<dbReference type="Pfam" id="PF00512">
    <property type="entry name" value="HisKA"/>
    <property type="match status" value="1"/>
</dbReference>
<evidence type="ECO:0000256" key="2">
    <source>
        <dbReference type="ARBA" id="ARBA00012438"/>
    </source>
</evidence>
<dbReference type="Gene3D" id="1.10.287.130">
    <property type="match status" value="1"/>
</dbReference>
<keyword evidence="3" id="KW-0597">Phosphoprotein</keyword>
<dbReference type="GO" id="GO:0000155">
    <property type="term" value="F:phosphorelay sensor kinase activity"/>
    <property type="evidence" value="ECO:0007669"/>
    <property type="project" value="InterPro"/>
</dbReference>
<comment type="catalytic activity">
    <reaction evidence="1">
        <text>ATP + protein L-histidine = ADP + protein N-phospho-L-histidine.</text>
        <dbReference type="EC" id="2.7.13.3"/>
    </reaction>
</comment>
<reference evidence="9" key="2">
    <citation type="submission" date="2021-04" db="EMBL/GenBank/DDBJ databases">
        <authorList>
            <person name="Gilroy R."/>
        </authorList>
    </citation>
    <scope>NUCLEOTIDE SEQUENCE</scope>
    <source>
        <strain evidence="9">ChiHecec1B25-7008</strain>
    </source>
</reference>
<keyword evidence="4" id="KW-0808">Transferase</keyword>
<evidence type="ECO:0000313" key="9">
    <source>
        <dbReference type="EMBL" id="HJA83000.1"/>
    </source>
</evidence>
<dbReference type="InterPro" id="IPR050351">
    <property type="entry name" value="BphY/WalK/GraS-like"/>
</dbReference>
<keyword evidence="6" id="KW-0902">Two-component regulatory system</keyword>
<dbReference type="SMART" id="SM00388">
    <property type="entry name" value="HisKA"/>
    <property type="match status" value="1"/>
</dbReference>
<dbReference type="PRINTS" id="PR00344">
    <property type="entry name" value="BCTRLSENSOR"/>
</dbReference>
<dbReference type="GO" id="GO:0004721">
    <property type="term" value="F:phosphoprotein phosphatase activity"/>
    <property type="evidence" value="ECO:0007669"/>
    <property type="project" value="TreeGrafter"/>
</dbReference>
<feature type="transmembrane region" description="Helical" evidence="7">
    <location>
        <begin position="7"/>
        <end position="28"/>
    </location>
</feature>
<feature type="transmembrane region" description="Helical" evidence="7">
    <location>
        <begin position="240"/>
        <end position="262"/>
    </location>
</feature>
<reference evidence="9" key="1">
    <citation type="journal article" date="2021" name="PeerJ">
        <title>Extensive microbial diversity within the chicken gut microbiome revealed by metagenomics and culture.</title>
        <authorList>
            <person name="Gilroy R."/>
            <person name="Ravi A."/>
            <person name="Getino M."/>
            <person name="Pursley I."/>
            <person name="Horton D.L."/>
            <person name="Alikhan N.F."/>
            <person name="Baker D."/>
            <person name="Gharbi K."/>
            <person name="Hall N."/>
            <person name="Watson M."/>
            <person name="Adriaenssens E.M."/>
            <person name="Foster-Nyarko E."/>
            <person name="Jarju S."/>
            <person name="Secka A."/>
            <person name="Antonio M."/>
            <person name="Oren A."/>
            <person name="Chaudhuri R.R."/>
            <person name="La Ragione R."/>
            <person name="Hildebrand F."/>
            <person name="Pallen M.J."/>
        </authorList>
    </citation>
    <scope>NUCLEOTIDE SEQUENCE</scope>
    <source>
        <strain evidence="9">ChiHecec1B25-7008</strain>
    </source>
</reference>
<evidence type="ECO:0000259" key="8">
    <source>
        <dbReference type="PROSITE" id="PS50109"/>
    </source>
</evidence>
<evidence type="ECO:0000256" key="4">
    <source>
        <dbReference type="ARBA" id="ARBA00022679"/>
    </source>
</evidence>
<dbReference type="CDD" id="cd00082">
    <property type="entry name" value="HisKA"/>
    <property type="match status" value="1"/>
</dbReference>
<dbReference type="InterPro" id="IPR003594">
    <property type="entry name" value="HATPase_dom"/>
</dbReference>
<dbReference type="SUPFAM" id="SSF55874">
    <property type="entry name" value="ATPase domain of HSP90 chaperone/DNA topoisomerase II/histidine kinase"/>
    <property type="match status" value="1"/>
</dbReference>
<evidence type="ECO:0000256" key="1">
    <source>
        <dbReference type="ARBA" id="ARBA00000085"/>
    </source>
</evidence>
<dbReference type="InterPro" id="IPR004358">
    <property type="entry name" value="Sig_transdc_His_kin-like_C"/>
</dbReference>
<dbReference type="CDD" id="cd00075">
    <property type="entry name" value="HATPase"/>
    <property type="match status" value="1"/>
</dbReference>
<dbReference type="Proteomes" id="UP000823860">
    <property type="component" value="Unassembled WGS sequence"/>
</dbReference>
<dbReference type="PANTHER" id="PTHR45453">
    <property type="entry name" value="PHOSPHATE REGULON SENSOR PROTEIN PHOR"/>
    <property type="match status" value="1"/>
</dbReference>
<dbReference type="EMBL" id="DWZE01000043">
    <property type="protein sequence ID" value="HJA83000.1"/>
    <property type="molecule type" value="Genomic_DNA"/>
</dbReference>
<dbReference type="SMART" id="SM00387">
    <property type="entry name" value="HATPase_c"/>
    <property type="match status" value="1"/>
</dbReference>
<dbReference type="EC" id="2.7.13.3" evidence="2"/>
<evidence type="ECO:0000256" key="6">
    <source>
        <dbReference type="ARBA" id="ARBA00023012"/>
    </source>
</evidence>
<dbReference type="Gene3D" id="3.30.565.10">
    <property type="entry name" value="Histidine kinase-like ATPase, C-terminal domain"/>
    <property type="match status" value="1"/>
</dbReference>
<sequence>MKLPSKYIALVVVLSLAAIFAYQAYWLVNLYRTQRQAVERNITEALRMSDYNEIILRIDRLDRDSTEHGEVSVNAGFNNDTPYVESRTIVTEQKGDSTLINLTQQSVKDTAHMQSSLHTSDMGFLFGRKNTMQELAAYFQRGLHGGLDVLNDPDFQAYDSLLAEELRQADITADYRLEHLHRGATCDSSYVFTDTLAVGGTQGYVPSPRAVTYDYAYDLHNHWLYRLTMEPVDGLVLRQMAGILATSAFILVVLGFSFWYLIRILLRQRTLEEMKDDFTNNITHELKTPIAVAYAANDALLNFGADADAAKRSRYLHVCQEQLKILGGLVEQILSMSMERRKTFRLHPTTFAVGEAIAPLVEQHKLKADKPVHIAWHITPPDLTVTADRTHFCNIVSNLLDNAIKYSAESADVKIEGRKEDGTFVLSVRDKGIGIPKDTLPRVFDKFYRVHTGNLHDVKGYGLGLYYVKTMVERHGGTVEVQSEPGRGSEFVIRI</sequence>
<protein>
    <recommendedName>
        <fullName evidence="2">histidine kinase</fullName>
        <ecNumber evidence="2">2.7.13.3</ecNumber>
    </recommendedName>
</protein>
<keyword evidence="7" id="KW-0472">Membrane</keyword>
<evidence type="ECO:0000256" key="7">
    <source>
        <dbReference type="SAM" id="Phobius"/>
    </source>
</evidence>
<keyword evidence="7" id="KW-1133">Transmembrane helix</keyword>
<dbReference type="Pfam" id="PF02518">
    <property type="entry name" value="HATPase_c"/>
    <property type="match status" value="1"/>
</dbReference>
<keyword evidence="7" id="KW-0812">Transmembrane</keyword>
<dbReference type="SUPFAM" id="SSF47384">
    <property type="entry name" value="Homodimeric domain of signal transducing histidine kinase"/>
    <property type="match status" value="1"/>
</dbReference>
<proteinExistence type="predicted"/>
<dbReference type="FunFam" id="3.30.565.10:FF:000006">
    <property type="entry name" value="Sensor histidine kinase WalK"/>
    <property type="match status" value="1"/>
</dbReference>
<comment type="caution">
    <text evidence="9">The sequence shown here is derived from an EMBL/GenBank/DDBJ whole genome shotgun (WGS) entry which is preliminary data.</text>
</comment>
<dbReference type="PROSITE" id="PS50109">
    <property type="entry name" value="HIS_KIN"/>
    <property type="match status" value="1"/>
</dbReference>
<dbReference type="PANTHER" id="PTHR45453:SF1">
    <property type="entry name" value="PHOSPHATE REGULON SENSOR PROTEIN PHOR"/>
    <property type="match status" value="1"/>
</dbReference>
<dbReference type="GO" id="GO:0016036">
    <property type="term" value="P:cellular response to phosphate starvation"/>
    <property type="evidence" value="ECO:0007669"/>
    <property type="project" value="TreeGrafter"/>
</dbReference>
<evidence type="ECO:0000256" key="3">
    <source>
        <dbReference type="ARBA" id="ARBA00022553"/>
    </source>
</evidence>
<dbReference type="InterPro" id="IPR036097">
    <property type="entry name" value="HisK_dim/P_sf"/>
</dbReference>
<dbReference type="InterPro" id="IPR005467">
    <property type="entry name" value="His_kinase_dom"/>
</dbReference>